<keyword evidence="2" id="KW-0936">Ethylene signaling pathway</keyword>
<feature type="compositionally biased region" description="Low complexity" evidence="9">
    <location>
        <begin position="264"/>
        <end position="274"/>
    </location>
</feature>
<evidence type="ECO:0000256" key="1">
    <source>
        <dbReference type="ARBA" id="ARBA00004123"/>
    </source>
</evidence>
<dbReference type="EMBL" id="JAEFBK010000005">
    <property type="protein sequence ID" value="KAG7601520.1"/>
    <property type="molecule type" value="Genomic_DNA"/>
</dbReference>
<gene>
    <name evidence="11" type="ORF">ISN45_At05g006830</name>
</gene>
<dbReference type="Pfam" id="PF00847">
    <property type="entry name" value="AP2"/>
    <property type="match status" value="1"/>
</dbReference>
<keyword evidence="12" id="KW-1185">Reference proteome</keyword>
<feature type="domain" description="AP2/ERF" evidence="10">
    <location>
        <begin position="176"/>
        <end position="234"/>
    </location>
</feature>
<evidence type="ECO:0000256" key="4">
    <source>
        <dbReference type="ARBA" id="ARBA00023125"/>
    </source>
</evidence>
<dbReference type="GO" id="GO:0003700">
    <property type="term" value="F:DNA-binding transcription factor activity"/>
    <property type="evidence" value="ECO:0007669"/>
    <property type="project" value="InterPro"/>
</dbReference>
<reference evidence="11 12" key="1">
    <citation type="submission" date="2020-12" db="EMBL/GenBank/DDBJ databases">
        <title>Concerted genomic and epigenomic changes stabilize Arabidopsis allopolyploids.</title>
        <authorList>
            <person name="Chen Z."/>
        </authorList>
    </citation>
    <scope>NUCLEOTIDE SEQUENCE [LARGE SCALE GENOMIC DNA]</scope>
    <source>
        <strain evidence="11">Allo738</strain>
        <tissue evidence="11">Leaf</tissue>
    </source>
</reference>
<keyword evidence="7" id="KW-0539">Nucleus</keyword>
<evidence type="ECO:0000256" key="7">
    <source>
        <dbReference type="ARBA" id="ARBA00023242"/>
    </source>
</evidence>
<feature type="compositionally biased region" description="Low complexity" evidence="9">
    <location>
        <begin position="141"/>
        <end position="154"/>
    </location>
</feature>
<evidence type="ECO:0000259" key="10">
    <source>
        <dbReference type="PROSITE" id="PS51032"/>
    </source>
</evidence>
<feature type="region of interest" description="Disordered" evidence="9">
    <location>
        <begin position="139"/>
        <end position="167"/>
    </location>
</feature>
<organism evidence="11 12">
    <name type="scientific">Arabidopsis thaliana x Arabidopsis arenosa</name>
    <dbReference type="NCBI Taxonomy" id="1240361"/>
    <lineage>
        <taxon>Eukaryota</taxon>
        <taxon>Viridiplantae</taxon>
        <taxon>Streptophyta</taxon>
        <taxon>Embryophyta</taxon>
        <taxon>Tracheophyta</taxon>
        <taxon>Spermatophyta</taxon>
        <taxon>Magnoliopsida</taxon>
        <taxon>eudicotyledons</taxon>
        <taxon>Gunneridae</taxon>
        <taxon>Pentapetalae</taxon>
        <taxon>rosids</taxon>
        <taxon>malvids</taxon>
        <taxon>Brassicales</taxon>
        <taxon>Brassicaceae</taxon>
        <taxon>Camelineae</taxon>
        <taxon>Arabidopsis</taxon>
    </lineage>
</organism>
<evidence type="ECO:0000256" key="9">
    <source>
        <dbReference type="SAM" id="MobiDB-lite"/>
    </source>
</evidence>
<evidence type="ECO:0000256" key="3">
    <source>
        <dbReference type="ARBA" id="ARBA00023015"/>
    </source>
</evidence>
<dbReference type="FunFam" id="3.30.730.10:FF:000001">
    <property type="entry name" value="Ethylene-responsive transcription factor 2"/>
    <property type="match status" value="1"/>
</dbReference>
<keyword evidence="6" id="KW-0804">Transcription</keyword>
<dbReference type="PROSITE" id="PS51032">
    <property type="entry name" value="AP2_ERF"/>
    <property type="match status" value="1"/>
</dbReference>
<dbReference type="PANTHER" id="PTHR31190">
    <property type="entry name" value="DNA-BINDING DOMAIN"/>
    <property type="match status" value="1"/>
</dbReference>
<name>A0A8T2CTT1_9BRAS</name>
<comment type="similarity">
    <text evidence="8">Belongs to the AP2/ERF transcription factor family. ERF subfamily.</text>
</comment>
<evidence type="ECO:0000256" key="6">
    <source>
        <dbReference type="ARBA" id="ARBA00023163"/>
    </source>
</evidence>
<comment type="subcellular location">
    <subcellularLocation>
        <location evidence="1">Nucleus</location>
    </subcellularLocation>
</comment>
<sequence>MTPSLKPLRERQTHSFFFVSLPHPWLLKSCDYLLVSFLFSFPLLYKNQNIHSFCSIITCRFFLSFVKMASFEESSDLEAIQSHLLEDLLVCDGFMGDFDFDASFVSGLWCIEPHVPKQEPDSPVLDPDSFVNEFLQVEGESSSSSSPELNSSSSTYETDQSVKKAERFEEEVDARHYRGVRRRPWGKFAAEIRDPAKKGSRIWLGTFESDVDAARAYDCAAFKLRGRKAVLNFPLDAGKYEAPPNSGRKRKRSDVHEELQRTQSNSSSSSCDAF</sequence>
<dbReference type="SMART" id="SM00380">
    <property type="entry name" value="AP2"/>
    <property type="match status" value="1"/>
</dbReference>
<proteinExistence type="inferred from homology"/>
<dbReference type="PANTHER" id="PTHR31190:SF499">
    <property type="entry name" value="ETHYLENE-RESPONSIVE TRANSCRIPTION FACTOR ERF105"/>
    <property type="match status" value="1"/>
</dbReference>
<accession>A0A8T2CTT1</accession>
<dbReference type="GO" id="GO:0003677">
    <property type="term" value="F:DNA binding"/>
    <property type="evidence" value="ECO:0007669"/>
    <property type="project" value="UniProtKB-KW"/>
</dbReference>
<evidence type="ECO:0000313" key="11">
    <source>
        <dbReference type="EMBL" id="KAG7601520.1"/>
    </source>
</evidence>
<evidence type="ECO:0000256" key="2">
    <source>
        <dbReference type="ARBA" id="ARBA00022745"/>
    </source>
</evidence>
<keyword evidence="5" id="KW-0010">Activator</keyword>
<dbReference type="InterPro" id="IPR001471">
    <property type="entry name" value="AP2/ERF_dom"/>
</dbReference>
<evidence type="ECO:0000256" key="5">
    <source>
        <dbReference type="ARBA" id="ARBA00023159"/>
    </source>
</evidence>
<dbReference type="GO" id="GO:0005634">
    <property type="term" value="C:nucleus"/>
    <property type="evidence" value="ECO:0007669"/>
    <property type="project" value="UniProtKB-SubCell"/>
</dbReference>
<dbReference type="CDD" id="cd00018">
    <property type="entry name" value="AP2"/>
    <property type="match status" value="1"/>
</dbReference>
<dbReference type="AlphaFoldDB" id="A0A8T2CTT1"/>
<keyword evidence="3" id="KW-0805">Transcription regulation</keyword>
<feature type="region of interest" description="Disordered" evidence="9">
    <location>
        <begin position="235"/>
        <end position="274"/>
    </location>
</feature>
<keyword evidence="4" id="KW-0238">DNA-binding</keyword>
<dbReference type="Proteomes" id="UP000694240">
    <property type="component" value="Chromosome 5"/>
</dbReference>
<evidence type="ECO:0000256" key="8">
    <source>
        <dbReference type="ARBA" id="ARBA00024343"/>
    </source>
</evidence>
<comment type="caution">
    <text evidence="11">The sequence shown here is derived from an EMBL/GenBank/DDBJ whole genome shotgun (WGS) entry which is preliminary data.</text>
</comment>
<evidence type="ECO:0000313" key="12">
    <source>
        <dbReference type="Proteomes" id="UP000694240"/>
    </source>
</evidence>
<protein>
    <submittedName>
        <fullName evidence="11">AP2/ERF domain</fullName>
    </submittedName>
</protein>
<dbReference type="InterPro" id="IPR044808">
    <property type="entry name" value="ERF_plant"/>
</dbReference>
<dbReference type="GO" id="GO:0009873">
    <property type="term" value="P:ethylene-activated signaling pathway"/>
    <property type="evidence" value="ECO:0007669"/>
    <property type="project" value="UniProtKB-KW"/>
</dbReference>